<name>A0ABW7ICM4_9RHOB</name>
<dbReference type="RefSeq" id="WP_377172519.1">
    <property type="nucleotide sequence ID" value="NZ_JBHTJC010000004.1"/>
</dbReference>
<protein>
    <submittedName>
        <fullName evidence="1">DUF2793 domain-containing protein</fullName>
    </submittedName>
</protein>
<dbReference type="Proteomes" id="UP001607157">
    <property type="component" value="Unassembled WGS sequence"/>
</dbReference>
<sequence length="508" mass="52954">MSQSSSRLALPYLQPQQAQKHVTHNEALQRLDYLTQLTVVEYDAVTPPVTPQEGEVWALGATASGVWSGQGGKLAGWFNGGWLFIAPQEGWRAARGADLRIWTGTEWRTPAGPEPQNLVGVGINAESDLVNRLAVSADATLLTHEGAGHQLKINKAAETDTASLLFQTAFSGRAEMGTAGADDFAIKVSADGAAWSEAMRVRAVDGRAAFPSGAGIADGSAAAPSLGFLSETGTGLYRSGAKSLGIAIDGQERMRIADGGVRIDGAVIGAAVTQSATDMTAGRLVKTGDFGLGDAIALTAADNLNMLTVAGLFYNPTSGNCANNNYPIFSAGVLVNQRRTNTNWAQQFISYGGDSTVGAIRQFTRSYGALGWTPWSEVIHQGRLVGPVSQSGGMPTGCVIERGSNANGSYMRWADGTQICTLRRSVSTAIATGHLGGFRSGNEVWVYPAQFAVGTLPVMSGAALDGTAISVVFPGGATAQQAAWSVTAITSQSAATRTVTMSAIGRWF</sequence>
<accession>A0ABW7ICM4</accession>
<comment type="caution">
    <text evidence="1">The sequence shown here is derived from an EMBL/GenBank/DDBJ whole genome shotgun (WGS) entry which is preliminary data.</text>
</comment>
<organism evidence="1 2">
    <name type="scientific">Roseovarius aquimarinus</name>
    <dbReference type="NCBI Taxonomy" id="1229156"/>
    <lineage>
        <taxon>Bacteria</taxon>
        <taxon>Pseudomonadati</taxon>
        <taxon>Pseudomonadota</taxon>
        <taxon>Alphaproteobacteria</taxon>
        <taxon>Rhodobacterales</taxon>
        <taxon>Roseobacteraceae</taxon>
        <taxon>Roseovarius</taxon>
    </lineage>
</organism>
<dbReference type="EMBL" id="JBIHMM010000004">
    <property type="protein sequence ID" value="MFH0255115.1"/>
    <property type="molecule type" value="Genomic_DNA"/>
</dbReference>
<evidence type="ECO:0000313" key="2">
    <source>
        <dbReference type="Proteomes" id="UP001607157"/>
    </source>
</evidence>
<dbReference type="Pfam" id="PF10983">
    <property type="entry name" value="DUF2793"/>
    <property type="match status" value="1"/>
</dbReference>
<keyword evidence="2" id="KW-1185">Reference proteome</keyword>
<reference evidence="1 2" key="1">
    <citation type="submission" date="2024-10" db="EMBL/GenBank/DDBJ databases">
        <authorList>
            <person name="Yang X.-N."/>
        </authorList>
    </citation>
    <scope>NUCLEOTIDE SEQUENCE [LARGE SCALE GENOMIC DNA]</scope>
    <source>
        <strain evidence="1 2">CAU 1059</strain>
    </source>
</reference>
<gene>
    <name evidence="1" type="ORF">ACGRVM_14510</name>
</gene>
<dbReference type="InterPro" id="IPR021251">
    <property type="entry name" value="DUF2793"/>
</dbReference>
<evidence type="ECO:0000313" key="1">
    <source>
        <dbReference type="EMBL" id="MFH0255115.1"/>
    </source>
</evidence>
<dbReference type="CDD" id="cd19958">
    <property type="entry name" value="pyocin_knob"/>
    <property type="match status" value="1"/>
</dbReference>
<proteinExistence type="predicted"/>